<dbReference type="Proteomes" id="UP000028681">
    <property type="component" value="Chromosome"/>
</dbReference>
<dbReference type="Pfam" id="PF07720">
    <property type="entry name" value="TPR_3"/>
    <property type="match status" value="1"/>
</dbReference>
<evidence type="ECO:0000256" key="1">
    <source>
        <dbReference type="ARBA" id="ARBA00010244"/>
    </source>
</evidence>
<dbReference type="Gene3D" id="1.25.40.10">
    <property type="entry name" value="Tetratricopeptide repeat domain"/>
    <property type="match status" value="1"/>
</dbReference>
<dbReference type="AlphaFoldDB" id="A0A076LQD9"/>
<organism evidence="3 4">
    <name type="scientific">Edwardsiella anguillarum ET080813</name>
    <dbReference type="NCBI Taxonomy" id="667120"/>
    <lineage>
        <taxon>Bacteria</taxon>
        <taxon>Pseudomonadati</taxon>
        <taxon>Pseudomonadota</taxon>
        <taxon>Gammaproteobacteria</taxon>
        <taxon>Enterobacterales</taxon>
        <taxon>Hafniaceae</taxon>
        <taxon>Edwardsiella</taxon>
    </lineage>
</organism>
<dbReference type="PIRSF" id="PIRSF003165">
    <property type="entry name" value="Chaperone_SicA"/>
    <property type="match status" value="1"/>
</dbReference>
<dbReference type="EMBL" id="CP006664">
    <property type="protein sequence ID" value="AIJ07829.1"/>
    <property type="molecule type" value="Genomic_DNA"/>
</dbReference>
<dbReference type="NCBIfam" id="TIGR02552">
    <property type="entry name" value="LcrH_SycD"/>
    <property type="match status" value="1"/>
</dbReference>
<dbReference type="RefSeq" id="WP_034165261.1">
    <property type="nucleotide sequence ID" value="NZ_CP006664.1"/>
</dbReference>
<dbReference type="InterPro" id="IPR005415">
    <property type="entry name" value="T3SS_Ca_resp_chp_LcrH/SycD"/>
</dbReference>
<dbReference type="HOGENOM" id="CLU_093829_3_1_6"/>
<evidence type="ECO:0000313" key="4">
    <source>
        <dbReference type="Proteomes" id="UP000028681"/>
    </source>
</evidence>
<accession>A0A076LQD9</accession>
<dbReference type="InterPro" id="IPR011990">
    <property type="entry name" value="TPR-like_helical_dom_sf"/>
</dbReference>
<protein>
    <submittedName>
        <fullName evidence="3">Type III secretion chaperone protein for YopD (SycD)</fullName>
    </submittedName>
</protein>
<keyword evidence="2" id="KW-0143">Chaperone</keyword>
<proteinExistence type="inferred from homology"/>
<reference evidence="3 4" key="1">
    <citation type="journal article" date="2012" name="PLoS ONE">
        <title>Edwardsiella comparative phylogenomics reveal the new intra/inter-species taxonomic relationships, virulence evolution and niche adaptation mechanisms.</title>
        <authorList>
            <person name="Yang M."/>
            <person name="Lv Y."/>
            <person name="Xiao J."/>
            <person name="Wu H."/>
            <person name="Zheng H."/>
            <person name="Liu Q."/>
            <person name="Zhang Y."/>
            <person name="Wang Q."/>
        </authorList>
    </citation>
    <scope>NUCLEOTIDE SEQUENCE [LARGE SCALE GENOMIC DNA]</scope>
    <source>
        <strain evidence="4">080813</strain>
    </source>
</reference>
<comment type="similarity">
    <text evidence="1">Belongs to the LcrH/SycD chaperone family.</text>
</comment>
<dbReference type="InterPro" id="IPR011716">
    <property type="entry name" value="TPR-3"/>
</dbReference>
<dbReference type="InterPro" id="IPR016379">
    <property type="entry name" value="T3SS_Ca_resp_chp_LcrH/SycD_sub"/>
</dbReference>
<dbReference type="GeneID" id="33939002"/>
<evidence type="ECO:0000313" key="3">
    <source>
        <dbReference type="EMBL" id="AIJ07829.1"/>
    </source>
</evidence>
<evidence type="ECO:0000256" key="2">
    <source>
        <dbReference type="ARBA" id="ARBA00023186"/>
    </source>
</evidence>
<name>A0A076LQD9_9GAMM</name>
<sequence length="153" mass="17489">MNNIKSIQEIIKFYKSGGTLAALTSMTQQDLNVLHGYAYNTFQAGDFTTARNIFMLLSYLEHWNYDYTLSLGICHQRLADHEDAQLCFARCATLIMQDPRAPYYAGISYALTKKNVMAKKAFKACLLWCNGKEEYKSIEDSAKKLLKDCKEKT</sequence>
<dbReference type="KEGG" id="ete:ETEE_1375"/>
<gene>
    <name evidence="3" type="primary">yopD</name>
    <name evidence="3" type="ORF">ETEE_1375</name>
</gene>
<dbReference type="PRINTS" id="PR01595">
    <property type="entry name" value="SYCDCHAPRONE"/>
</dbReference>
<dbReference type="SUPFAM" id="SSF48452">
    <property type="entry name" value="TPR-like"/>
    <property type="match status" value="1"/>
</dbReference>